<dbReference type="AlphaFoldDB" id="A0A9D3TD84"/>
<feature type="repeat" description="RCC1" evidence="3">
    <location>
        <begin position="278"/>
        <end position="345"/>
    </location>
</feature>
<dbReference type="GO" id="GO:0005085">
    <property type="term" value="F:guanyl-nucleotide exchange factor activity"/>
    <property type="evidence" value="ECO:0007669"/>
    <property type="project" value="TreeGrafter"/>
</dbReference>
<evidence type="ECO:0000256" key="3">
    <source>
        <dbReference type="PROSITE-ProRule" id="PRU00235"/>
    </source>
</evidence>
<dbReference type="PANTHER" id="PTHR45982:SF1">
    <property type="entry name" value="REGULATOR OF CHROMOSOME CONDENSATION"/>
    <property type="match status" value="1"/>
</dbReference>
<dbReference type="Pfam" id="PF25390">
    <property type="entry name" value="WD40_RLD"/>
    <property type="match status" value="1"/>
</dbReference>
<feature type="repeat" description="RCC1" evidence="3">
    <location>
        <begin position="62"/>
        <end position="113"/>
    </location>
</feature>
<keyword evidence="2" id="KW-0677">Repeat</keyword>
<dbReference type="InterPro" id="IPR051553">
    <property type="entry name" value="Ran_GTPase-activating"/>
</dbReference>
<dbReference type="InterPro" id="IPR009091">
    <property type="entry name" value="RCC1/BLIP-II"/>
</dbReference>
<evidence type="ECO:0000313" key="6">
    <source>
        <dbReference type="Proteomes" id="UP001046870"/>
    </source>
</evidence>
<feature type="repeat" description="RCC1" evidence="3">
    <location>
        <begin position="114"/>
        <end position="165"/>
    </location>
</feature>
<sequence>MDTIKALSQRVYTWGANSYGQLGQGHCEDLLEPQSVDNTLPIGDVRSLVGGGGHSVLLTEAGELFVCGQNHKGQLGLGHALDVTSFHLSALPVQKAVRQVSCGWDFTLILTDDGQVLSCGSNAYGQLGLPHIAGHATEPLHIQTLTEPVISVAAGLRHSLAVTSSGHVYQWGTGLSSQAKRALSPHPVPVHLVSKEPCPVPGLDHVAPCKVAAGASHCVCLTAAGDLFVWGSNKQGQLGNTGAFIPQPMLLDCTVMGGEAVTEIWSGWTHLVAKTDSGRVFSWGRSNYGQLGRPVLGSQGSRLESGDATAEDSILLACIPVEVKALSGVTQIACGSEHNLAIVGGRLLSWGWNEHGMCGDGSTTDITQPQPVPALRDARPLLIGCGAGHSMALCLVSGNQAKHLQESTTSPEKRTFHTKD</sequence>
<dbReference type="PROSITE" id="PS50012">
    <property type="entry name" value="RCC1_3"/>
    <property type="match status" value="7"/>
</dbReference>
<dbReference type="Gene3D" id="2.130.10.30">
    <property type="entry name" value="Regulator of chromosome condensation 1/beta-lactamase-inhibitor protein II"/>
    <property type="match status" value="2"/>
</dbReference>
<reference evidence="5" key="1">
    <citation type="submission" date="2021-01" db="EMBL/GenBank/DDBJ databases">
        <authorList>
            <person name="Zahm M."/>
            <person name="Roques C."/>
            <person name="Cabau C."/>
            <person name="Klopp C."/>
            <person name="Donnadieu C."/>
            <person name="Jouanno E."/>
            <person name="Lampietro C."/>
            <person name="Louis A."/>
            <person name="Herpin A."/>
            <person name="Echchiki A."/>
            <person name="Berthelot C."/>
            <person name="Parey E."/>
            <person name="Roest-Crollius H."/>
            <person name="Braasch I."/>
            <person name="Postlethwait J."/>
            <person name="Bobe J."/>
            <person name="Montfort J."/>
            <person name="Bouchez O."/>
            <person name="Begum T."/>
            <person name="Mejri S."/>
            <person name="Adams A."/>
            <person name="Chen W.-J."/>
            <person name="Guiguen Y."/>
        </authorList>
    </citation>
    <scope>NUCLEOTIDE SEQUENCE</scope>
    <source>
        <strain evidence="5">YG-15Mar2019-1</strain>
        <tissue evidence="5">Brain</tissue>
    </source>
</reference>
<feature type="repeat" description="RCC1" evidence="3">
    <location>
        <begin position="166"/>
        <end position="224"/>
    </location>
</feature>
<evidence type="ECO:0000259" key="4">
    <source>
        <dbReference type="Pfam" id="PF25390"/>
    </source>
</evidence>
<dbReference type="OrthoDB" id="10256179at2759"/>
<dbReference type="GO" id="GO:0005737">
    <property type="term" value="C:cytoplasm"/>
    <property type="evidence" value="ECO:0007669"/>
    <property type="project" value="TreeGrafter"/>
</dbReference>
<feature type="repeat" description="RCC1" evidence="3">
    <location>
        <begin position="345"/>
        <end position="396"/>
    </location>
</feature>
<dbReference type="InterPro" id="IPR000408">
    <property type="entry name" value="Reg_chr_condens"/>
</dbReference>
<evidence type="ECO:0000256" key="1">
    <source>
        <dbReference type="ARBA" id="ARBA00022658"/>
    </source>
</evidence>
<dbReference type="EMBL" id="JAFDVH010000007">
    <property type="protein sequence ID" value="KAG7473615.1"/>
    <property type="molecule type" value="Genomic_DNA"/>
</dbReference>
<dbReference type="SUPFAM" id="SSF50985">
    <property type="entry name" value="RCC1/BLIP-II"/>
    <property type="match status" value="1"/>
</dbReference>
<comment type="caution">
    <text evidence="5">The sequence shown here is derived from an EMBL/GenBank/DDBJ whole genome shotgun (WGS) entry which is preliminary data.</text>
</comment>
<protein>
    <recommendedName>
        <fullName evidence="4">RCC1-like domain-containing protein</fullName>
    </recommendedName>
</protein>
<keyword evidence="1" id="KW-0344">Guanine-nucleotide releasing factor</keyword>
<dbReference type="PANTHER" id="PTHR45982">
    <property type="entry name" value="REGULATOR OF CHROMOSOME CONDENSATION"/>
    <property type="match status" value="1"/>
</dbReference>
<gene>
    <name evidence="5" type="ORF">MATL_G00097770</name>
</gene>
<feature type="repeat" description="RCC1" evidence="3">
    <location>
        <begin position="9"/>
        <end position="61"/>
    </location>
</feature>
<accession>A0A9D3TD84</accession>
<dbReference type="InterPro" id="IPR058923">
    <property type="entry name" value="RCC1-like_dom"/>
</dbReference>
<organism evidence="5 6">
    <name type="scientific">Megalops atlanticus</name>
    <name type="common">Tarpon</name>
    <name type="synonym">Clupea gigantea</name>
    <dbReference type="NCBI Taxonomy" id="7932"/>
    <lineage>
        <taxon>Eukaryota</taxon>
        <taxon>Metazoa</taxon>
        <taxon>Chordata</taxon>
        <taxon>Craniata</taxon>
        <taxon>Vertebrata</taxon>
        <taxon>Euteleostomi</taxon>
        <taxon>Actinopterygii</taxon>
        <taxon>Neopterygii</taxon>
        <taxon>Teleostei</taxon>
        <taxon>Elopiformes</taxon>
        <taxon>Megalopidae</taxon>
        <taxon>Megalops</taxon>
    </lineage>
</organism>
<dbReference type="PROSITE" id="PS00626">
    <property type="entry name" value="RCC1_2"/>
    <property type="match status" value="2"/>
</dbReference>
<name>A0A9D3TD84_MEGAT</name>
<feature type="domain" description="RCC1-like" evidence="4">
    <location>
        <begin position="10"/>
        <end position="392"/>
    </location>
</feature>
<proteinExistence type="predicted"/>
<evidence type="ECO:0000313" key="5">
    <source>
        <dbReference type="EMBL" id="KAG7473615.1"/>
    </source>
</evidence>
<evidence type="ECO:0000256" key="2">
    <source>
        <dbReference type="ARBA" id="ARBA00022737"/>
    </source>
</evidence>
<dbReference type="Proteomes" id="UP001046870">
    <property type="component" value="Chromosome 7"/>
</dbReference>
<dbReference type="PRINTS" id="PR00633">
    <property type="entry name" value="RCCNDNSATION"/>
</dbReference>
<feature type="repeat" description="RCC1" evidence="3">
    <location>
        <begin position="225"/>
        <end position="277"/>
    </location>
</feature>
<keyword evidence="6" id="KW-1185">Reference proteome</keyword>